<evidence type="ECO:0000313" key="3">
    <source>
        <dbReference type="EMBL" id="KAK8935689.1"/>
    </source>
</evidence>
<keyword evidence="2" id="KW-1133">Transmembrane helix</keyword>
<proteinExistence type="predicted"/>
<evidence type="ECO:0000313" key="4">
    <source>
        <dbReference type="Proteomes" id="UP001418222"/>
    </source>
</evidence>
<keyword evidence="4" id="KW-1185">Reference proteome</keyword>
<protein>
    <submittedName>
        <fullName evidence="3">Uncharacterized protein</fullName>
    </submittedName>
</protein>
<feature type="transmembrane region" description="Helical" evidence="2">
    <location>
        <begin position="212"/>
        <end position="237"/>
    </location>
</feature>
<keyword evidence="2" id="KW-0472">Membrane</keyword>
<organism evidence="3 4">
    <name type="scientific">Platanthera zijinensis</name>
    <dbReference type="NCBI Taxonomy" id="2320716"/>
    <lineage>
        <taxon>Eukaryota</taxon>
        <taxon>Viridiplantae</taxon>
        <taxon>Streptophyta</taxon>
        <taxon>Embryophyta</taxon>
        <taxon>Tracheophyta</taxon>
        <taxon>Spermatophyta</taxon>
        <taxon>Magnoliopsida</taxon>
        <taxon>Liliopsida</taxon>
        <taxon>Asparagales</taxon>
        <taxon>Orchidaceae</taxon>
        <taxon>Orchidoideae</taxon>
        <taxon>Orchideae</taxon>
        <taxon>Orchidinae</taxon>
        <taxon>Platanthera</taxon>
    </lineage>
</organism>
<dbReference type="Proteomes" id="UP001418222">
    <property type="component" value="Unassembled WGS sequence"/>
</dbReference>
<feature type="region of interest" description="Disordered" evidence="1">
    <location>
        <begin position="76"/>
        <end position="99"/>
    </location>
</feature>
<evidence type="ECO:0000256" key="1">
    <source>
        <dbReference type="SAM" id="MobiDB-lite"/>
    </source>
</evidence>
<comment type="caution">
    <text evidence="3">The sequence shown here is derived from an EMBL/GenBank/DDBJ whole genome shotgun (WGS) entry which is preliminary data.</text>
</comment>
<accession>A0AAP0G3J7</accession>
<sequence length="238" mass="26404">MTSFLYQNRTTSYLLHNLRNPNPIIVLLHTKPLLQPPHPVKSSNPSSPVSSNTTFFSALFSRRNLDSLNPRILQSHSISRAPDHNPPTLPDNSQPDLRHQEITGPTVERDISSLANETREVIDSLRRSINDLSSALAVLGIAHLGLGAWISYTQPSNEVSVQGAASFAFPFSLAFLLRRTLKPLSFLQKMEEQGRLQILTLSLQVSKNLRLLFVRTNVACICCIVGISAGSVVSLWMR</sequence>
<dbReference type="PANTHER" id="PTHR37222">
    <property type="entry name" value="OS02G0718000 PROTEIN"/>
    <property type="match status" value="1"/>
</dbReference>
<evidence type="ECO:0000256" key="2">
    <source>
        <dbReference type="SAM" id="Phobius"/>
    </source>
</evidence>
<feature type="transmembrane region" description="Helical" evidence="2">
    <location>
        <begin position="132"/>
        <end position="152"/>
    </location>
</feature>
<dbReference type="PANTHER" id="PTHR37222:SF1">
    <property type="entry name" value="OS02G0718000 PROTEIN"/>
    <property type="match status" value="1"/>
</dbReference>
<gene>
    <name evidence="3" type="ORF">KSP39_PZI014023</name>
</gene>
<reference evidence="3 4" key="1">
    <citation type="journal article" date="2022" name="Nat. Plants">
        <title>Genomes of leafy and leafless Platanthera orchids illuminate the evolution of mycoheterotrophy.</title>
        <authorList>
            <person name="Li M.H."/>
            <person name="Liu K.W."/>
            <person name="Li Z."/>
            <person name="Lu H.C."/>
            <person name="Ye Q.L."/>
            <person name="Zhang D."/>
            <person name="Wang J.Y."/>
            <person name="Li Y.F."/>
            <person name="Zhong Z.M."/>
            <person name="Liu X."/>
            <person name="Yu X."/>
            <person name="Liu D.K."/>
            <person name="Tu X.D."/>
            <person name="Liu B."/>
            <person name="Hao Y."/>
            <person name="Liao X.Y."/>
            <person name="Jiang Y.T."/>
            <person name="Sun W.H."/>
            <person name="Chen J."/>
            <person name="Chen Y.Q."/>
            <person name="Ai Y."/>
            <person name="Zhai J.W."/>
            <person name="Wu S.S."/>
            <person name="Zhou Z."/>
            <person name="Hsiao Y.Y."/>
            <person name="Wu W.L."/>
            <person name="Chen Y.Y."/>
            <person name="Lin Y.F."/>
            <person name="Hsu J.L."/>
            <person name="Li C.Y."/>
            <person name="Wang Z.W."/>
            <person name="Zhao X."/>
            <person name="Zhong W.Y."/>
            <person name="Ma X.K."/>
            <person name="Ma L."/>
            <person name="Huang J."/>
            <person name="Chen G.Z."/>
            <person name="Huang M.Z."/>
            <person name="Huang L."/>
            <person name="Peng D.H."/>
            <person name="Luo Y.B."/>
            <person name="Zou S.Q."/>
            <person name="Chen S.P."/>
            <person name="Lan S."/>
            <person name="Tsai W.C."/>
            <person name="Van de Peer Y."/>
            <person name="Liu Z.J."/>
        </authorList>
    </citation>
    <scope>NUCLEOTIDE SEQUENCE [LARGE SCALE GENOMIC DNA]</scope>
    <source>
        <strain evidence="3">Lor287</strain>
    </source>
</reference>
<keyword evidence="2" id="KW-0812">Transmembrane</keyword>
<name>A0AAP0G3J7_9ASPA</name>
<dbReference type="AlphaFoldDB" id="A0AAP0G3J7"/>
<dbReference type="EMBL" id="JBBWWQ010000011">
    <property type="protein sequence ID" value="KAK8935689.1"/>
    <property type="molecule type" value="Genomic_DNA"/>
</dbReference>
<feature type="transmembrane region" description="Helical" evidence="2">
    <location>
        <begin position="164"/>
        <end position="181"/>
    </location>
</feature>